<keyword evidence="2" id="KW-1185">Reference proteome</keyword>
<accession>A0A6G0Y6D0</accession>
<proteinExistence type="predicted"/>
<comment type="caution">
    <text evidence="1">The sequence shown here is derived from an EMBL/GenBank/DDBJ whole genome shotgun (WGS) entry which is preliminary data.</text>
</comment>
<reference evidence="1 2" key="1">
    <citation type="submission" date="2019-08" db="EMBL/GenBank/DDBJ databases">
        <title>Whole genome of Aphis craccivora.</title>
        <authorList>
            <person name="Voronova N.V."/>
            <person name="Shulinski R.S."/>
            <person name="Bandarenka Y.V."/>
            <person name="Zhorov D.G."/>
            <person name="Warner D."/>
        </authorList>
    </citation>
    <scope>NUCLEOTIDE SEQUENCE [LARGE SCALE GENOMIC DNA]</scope>
    <source>
        <strain evidence="1">180601</strain>
        <tissue evidence="1">Whole Body</tissue>
    </source>
</reference>
<dbReference type="OrthoDB" id="6628711at2759"/>
<name>A0A6G0Y6D0_APHCR</name>
<evidence type="ECO:0000313" key="1">
    <source>
        <dbReference type="EMBL" id="KAF0750125.1"/>
    </source>
</evidence>
<evidence type="ECO:0008006" key="3">
    <source>
        <dbReference type="Google" id="ProtNLM"/>
    </source>
</evidence>
<sequence>MEDFATKNMLVYINHTEIKNNIKSLPYRKSPGADQITNQMLKKLPNKPITFLTNLTQTPNIVKFDNEPIGWKSSVKYSRVILDKILNWWPHISAKLQQAYQRLGVLFPILNRKSIISKKYTLNMYKQILRPLILYASPILDSCANTLHNDFKIPTIDEHINHIANRFFQSLKNSNGAAHYNLIVSPPKIRRLKRGRPHDRIK</sequence>
<evidence type="ECO:0000313" key="2">
    <source>
        <dbReference type="Proteomes" id="UP000478052"/>
    </source>
</evidence>
<dbReference type="AlphaFoldDB" id="A0A6G0Y6D0"/>
<dbReference type="Proteomes" id="UP000478052">
    <property type="component" value="Unassembled WGS sequence"/>
</dbReference>
<organism evidence="1 2">
    <name type="scientific">Aphis craccivora</name>
    <name type="common">Cowpea aphid</name>
    <dbReference type="NCBI Taxonomy" id="307492"/>
    <lineage>
        <taxon>Eukaryota</taxon>
        <taxon>Metazoa</taxon>
        <taxon>Ecdysozoa</taxon>
        <taxon>Arthropoda</taxon>
        <taxon>Hexapoda</taxon>
        <taxon>Insecta</taxon>
        <taxon>Pterygota</taxon>
        <taxon>Neoptera</taxon>
        <taxon>Paraneoptera</taxon>
        <taxon>Hemiptera</taxon>
        <taxon>Sternorrhyncha</taxon>
        <taxon>Aphidomorpha</taxon>
        <taxon>Aphidoidea</taxon>
        <taxon>Aphididae</taxon>
        <taxon>Aphidini</taxon>
        <taxon>Aphis</taxon>
        <taxon>Aphis</taxon>
    </lineage>
</organism>
<dbReference type="EMBL" id="VUJU01005836">
    <property type="protein sequence ID" value="KAF0750125.1"/>
    <property type="molecule type" value="Genomic_DNA"/>
</dbReference>
<protein>
    <recommendedName>
        <fullName evidence="3">RNA-directed DNA polymerase from mobile element jockey</fullName>
    </recommendedName>
</protein>
<gene>
    <name evidence="1" type="ORF">FWK35_00020101</name>
</gene>